<dbReference type="Proteomes" id="UP000562682">
    <property type="component" value="Unassembled WGS sequence"/>
</dbReference>
<evidence type="ECO:0000313" key="2">
    <source>
        <dbReference type="EMBL" id="KAF5663337.1"/>
    </source>
</evidence>
<protein>
    <submittedName>
        <fullName evidence="2">Uncharacterized protein</fullName>
    </submittedName>
</protein>
<feature type="compositionally biased region" description="Polar residues" evidence="1">
    <location>
        <begin position="84"/>
        <end position="94"/>
    </location>
</feature>
<gene>
    <name evidence="2" type="ORF">FDENT_13165</name>
</gene>
<evidence type="ECO:0000256" key="1">
    <source>
        <dbReference type="SAM" id="MobiDB-lite"/>
    </source>
</evidence>
<reference evidence="2 3" key="1">
    <citation type="submission" date="2020-05" db="EMBL/GenBank/DDBJ databases">
        <title>Identification and distribution of gene clusters putatively required for synthesis of sphingolipid metabolism inhibitors in phylogenetically diverse species of the filamentous fungus Fusarium.</title>
        <authorList>
            <person name="Kim H.-S."/>
            <person name="Busman M."/>
            <person name="Brown D.W."/>
            <person name="Divon H."/>
            <person name="Uhlig S."/>
            <person name="Proctor R.H."/>
        </authorList>
    </citation>
    <scope>NUCLEOTIDE SEQUENCE [LARGE SCALE GENOMIC DNA]</scope>
    <source>
        <strain evidence="2 3">NRRL 25311</strain>
    </source>
</reference>
<feature type="region of interest" description="Disordered" evidence="1">
    <location>
        <begin position="82"/>
        <end position="121"/>
    </location>
</feature>
<name>A0A8H5T701_9HYPO</name>
<dbReference type="EMBL" id="JAAOAK010000492">
    <property type="protein sequence ID" value="KAF5663337.1"/>
    <property type="molecule type" value="Genomic_DNA"/>
</dbReference>
<comment type="caution">
    <text evidence="2">The sequence shown here is derived from an EMBL/GenBank/DDBJ whole genome shotgun (WGS) entry which is preliminary data.</text>
</comment>
<keyword evidence="3" id="KW-1185">Reference proteome</keyword>
<proteinExistence type="predicted"/>
<accession>A0A8H5T701</accession>
<evidence type="ECO:0000313" key="3">
    <source>
        <dbReference type="Proteomes" id="UP000562682"/>
    </source>
</evidence>
<organism evidence="2 3">
    <name type="scientific">Fusarium denticulatum</name>
    <dbReference type="NCBI Taxonomy" id="48507"/>
    <lineage>
        <taxon>Eukaryota</taxon>
        <taxon>Fungi</taxon>
        <taxon>Dikarya</taxon>
        <taxon>Ascomycota</taxon>
        <taxon>Pezizomycotina</taxon>
        <taxon>Sordariomycetes</taxon>
        <taxon>Hypocreomycetidae</taxon>
        <taxon>Hypocreales</taxon>
        <taxon>Nectriaceae</taxon>
        <taxon>Fusarium</taxon>
        <taxon>Fusarium fujikuroi species complex</taxon>
    </lineage>
</organism>
<dbReference type="AlphaFoldDB" id="A0A8H5T701"/>
<sequence>MAKAPLSNRSGALVWSEDVTRTLSFCSVHFPRFPYLPKSLLCFDRLGERPRFEFPIALVYPLTPPSSLRSLIEGRRLGLRGDNGSVQNESTLTGTGLVVPNPTAGLSPSTRLPYHRRTPEPPQSVKVMTIVTHGASNDRTVHSPMLKDFKRHGGPRQLPETTAGAPDPNTFPPVFALHLVGHPAQLARHFHHVHQHAARSSSVFFFQTTGSRQ</sequence>